<protein>
    <submittedName>
        <fullName evidence="8">Cytidylate kinase</fullName>
    </submittedName>
</protein>
<comment type="similarity">
    <text evidence="6">Belongs to the adenylate kinase family.</text>
</comment>
<proteinExistence type="inferred from homology"/>
<dbReference type="GO" id="GO:0046872">
    <property type="term" value="F:metal ion binding"/>
    <property type="evidence" value="ECO:0007669"/>
    <property type="project" value="UniProtKB-KW"/>
</dbReference>
<dbReference type="SUPFAM" id="SSF52540">
    <property type="entry name" value="P-loop containing nucleoside triphosphate hydrolases"/>
    <property type="match status" value="1"/>
</dbReference>
<feature type="domain" description="HD" evidence="7">
    <location>
        <begin position="11"/>
        <end position="162"/>
    </location>
</feature>
<dbReference type="PANTHER" id="PTHR11845">
    <property type="entry name" value="5'-DEOXYNUCLEOTIDASE HDDC2"/>
    <property type="match status" value="1"/>
</dbReference>
<dbReference type="GO" id="GO:0019205">
    <property type="term" value="F:nucleobase-containing compound kinase activity"/>
    <property type="evidence" value="ECO:0007669"/>
    <property type="project" value="InterPro"/>
</dbReference>
<dbReference type="OrthoDB" id="442176at2759"/>
<dbReference type="PROSITE" id="PS00113">
    <property type="entry name" value="ADENYLATE_KINASE"/>
    <property type="match status" value="1"/>
</dbReference>
<dbReference type="GO" id="GO:0005524">
    <property type="term" value="F:ATP binding"/>
    <property type="evidence" value="ECO:0007669"/>
    <property type="project" value="InterPro"/>
</dbReference>
<gene>
    <name evidence="8" type="ORF">K460DRAFT_322438</name>
</gene>
<evidence type="ECO:0000256" key="4">
    <source>
        <dbReference type="ARBA" id="ARBA00022777"/>
    </source>
</evidence>
<dbReference type="InterPro" id="IPR039356">
    <property type="entry name" value="YfbR/HDDC2"/>
</dbReference>
<evidence type="ECO:0000256" key="6">
    <source>
        <dbReference type="RuleBase" id="RU003330"/>
    </source>
</evidence>
<dbReference type="SUPFAM" id="SSF109604">
    <property type="entry name" value="HD-domain/PDEase-like"/>
    <property type="match status" value="1"/>
</dbReference>
<evidence type="ECO:0000256" key="1">
    <source>
        <dbReference type="ARBA" id="ARBA00022679"/>
    </source>
</evidence>
<dbReference type="InterPro" id="IPR033690">
    <property type="entry name" value="Adenylat_kinase_CS"/>
</dbReference>
<dbReference type="Pfam" id="PF13023">
    <property type="entry name" value="HD_3"/>
    <property type="match status" value="1"/>
</dbReference>
<dbReference type="PRINTS" id="PR00094">
    <property type="entry name" value="ADENYLTKNASE"/>
</dbReference>
<organism evidence="8 9">
    <name type="scientific">Cucurbitaria berberidis CBS 394.84</name>
    <dbReference type="NCBI Taxonomy" id="1168544"/>
    <lineage>
        <taxon>Eukaryota</taxon>
        <taxon>Fungi</taxon>
        <taxon>Dikarya</taxon>
        <taxon>Ascomycota</taxon>
        <taxon>Pezizomycotina</taxon>
        <taxon>Dothideomycetes</taxon>
        <taxon>Pleosporomycetidae</taxon>
        <taxon>Pleosporales</taxon>
        <taxon>Pleosporineae</taxon>
        <taxon>Cucurbitariaceae</taxon>
        <taxon>Cucurbitaria</taxon>
    </lineage>
</organism>
<dbReference type="AlphaFoldDB" id="A0A9P4G6V5"/>
<dbReference type="GO" id="GO:0005737">
    <property type="term" value="C:cytoplasm"/>
    <property type="evidence" value="ECO:0007669"/>
    <property type="project" value="TreeGrafter"/>
</dbReference>
<keyword evidence="2" id="KW-0479">Metal-binding</keyword>
<keyword evidence="5" id="KW-0378">Hydrolase</keyword>
<keyword evidence="1 6" id="KW-0808">Transferase</keyword>
<sequence length="381" mass="43429">MENAYFFLEIIEELKNIPRRGWEIRNVPNPESVSDHMYRMAIMCSMVSGIDEYTRTRAVDVALIHDMGEAIVGDITPSDGISREQKHEREEMALKFLRCTLLDSHPDLANSVLDLWYEYEAGESKAAVLVRQLDKLECINQAVIYQQRTGINLEEFMDLKKVVTMPELKPLLDACLQKHKETKMRKDMDLLVISVSGGPGVGKGTQCARLANEFGFHHISVGDLLREEAARPTSPYHDFIPESIKKSVLLPAQLTTQLLRQAMSRAQSEGKRKFLLDGFPRSISQAVDFESKICKFQATLSLECSEAELRDRLQRRSALSDRIDDNPDSVVRRLQTFNEHNAEVLKHLQASGPLFHIECRGTIEEVYMSTRTRVLEIFGME</sequence>
<dbReference type="RefSeq" id="XP_040782683.1">
    <property type="nucleotide sequence ID" value="XM_040930519.1"/>
</dbReference>
<dbReference type="InterPro" id="IPR027417">
    <property type="entry name" value="P-loop_NTPase"/>
</dbReference>
<evidence type="ECO:0000256" key="5">
    <source>
        <dbReference type="ARBA" id="ARBA00022801"/>
    </source>
</evidence>
<dbReference type="GeneID" id="63847771"/>
<keyword evidence="3" id="KW-0547">Nucleotide-binding</keyword>
<keyword evidence="4 6" id="KW-0418">Kinase</keyword>
<reference evidence="8" key="1">
    <citation type="submission" date="2020-01" db="EMBL/GenBank/DDBJ databases">
        <authorList>
            <consortium name="DOE Joint Genome Institute"/>
            <person name="Haridas S."/>
            <person name="Albert R."/>
            <person name="Binder M."/>
            <person name="Bloem J."/>
            <person name="Labutti K."/>
            <person name="Salamov A."/>
            <person name="Andreopoulos B."/>
            <person name="Baker S.E."/>
            <person name="Barry K."/>
            <person name="Bills G."/>
            <person name="Bluhm B.H."/>
            <person name="Cannon C."/>
            <person name="Castanera R."/>
            <person name="Culley D.E."/>
            <person name="Daum C."/>
            <person name="Ezra D."/>
            <person name="Gonzalez J.B."/>
            <person name="Henrissat B."/>
            <person name="Kuo A."/>
            <person name="Liang C."/>
            <person name="Lipzen A."/>
            <person name="Lutzoni F."/>
            <person name="Magnuson J."/>
            <person name="Mondo S."/>
            <person name="Nolan M."/>
            <person name="Ohm R."/>
            <person name="Pangilinan J."/>
            <person name="Park H.-J."/>
            <person name="Ramirez L."/>
            <person name="Alfaro M."/>
            <person name="Sun H."/>
            <person name="Tritt A."/>
            <person name="Yoshinaga Y."/>
            <person name="Zwiers L.-H."/>
            <person name="Turgeon B.G."/>
            <person name="Goodwin S.B."/>
            <person name="Spatafora J.W."/>
            <person name="Crous P.W."/>
            <person name="Grigoriev I.V."/>
        </authorList>
    </citation>
    <scope>NUCLEOTIDE SEQUENCE</scope>
    <source>
        <strain evidence="8">CBS 394.84</strain>
    </source>
</reference>
<keyword evidence="9" id="KW-1185">Reference proteome</keyword>
<dbReference type="InterPro" id="IPR006674">
    <property type="entry name" value="HD_domain"/>
</dbReference>
<dbReference type="Proteomes" id="UP000800039">
    <property type="component" value="Unassembled WGS sequence"/>
</dbReference>
<evidence type="ECO:0000313" key="8">
    <source>
        <dbReference type="EMBL" id="KAF1840120.1"/>
    </source>
</evidence>
<comment type="caution">
    <text evidence="8">The sequence shown here is derived from an EMBL/GenBank/DDBJ whole genome shotgun (WGS) entry which is preliminary data.</text>
</comment>
<dbReference type="GO" id="GO:0006139">
    <property type="term" value="P:nucleobase-containing compound metabolic process"/>
    <property type="evidence" value="ECO:0007669"/>
    <property type="project" value="InterPro"/>
</dbReference>
<accession>A0A9P4G6V5</accession>
<dbReference type="Gene3D" id="3.40.50.300">
    <property type="entry name" value="P-loop containing nucleotide triphosphate hydrolases"/>
    <property type="match status" value="1"/>
</dbReference>
<dbReference type="Pfam" id="PF00406">
    <property type="entry name" value="ADK"/>
    <property type="match status" value="1"/>
</dbReference>
<name>A0A9P4G6V5_9PLEO</name>
<dbReference type="CDD" id="cd01428">
    <property type="entry name" value="ADK"/>
    <property type="match status" value="1"/>
</dbReference>
<dbReference type="HAMAP" id="MF_00235">
    <property type="entry name" value="Adenylate_kinase_Adk"/>
    <property type="match status" value="1"/>
</dbReference>
<evidence type="ECO:0000256" key="3">
    <source>
        <dbReference type="ARBA" id="ARBA00022741"/>
    </source>
</evidence>
<dbReference type="EMBL" id="ML976620">
    <property type="protein sequence ID" value="KAF1840120.1"/>
    <property type="molecule type" value="Genomic_DNA"/>
</dbReference>
<dbReference type="Gene3D" id="1.10.3210.10">
    <property type="entry name" value="Hypothetical protein af1432"/>
    <property type="match status" value="1"/>
</dbReference>
<dbReference type="InterPro" id="IPR000850">
    <property type="entry name" value="Adenylat/UMP-CMP_kin"/>
</dbReference>
<evidence type="ECO:0000259" key="7">
    <source>
        <dbReference type="Pfam" id="PF13023"/>
    </source>
</evidence>
<dbReference type="PANTHER" id="PTHR11845:SF13">
    <property type="entry name" value="5'-DEOXYNUCLEOTIDASE HDDC2"/>
    <property type="match status" value="1"/>
</dbReference>
<evidence type="ECO:0000313" key="9">
    <source>
        <dbReference type="Proteomes" id="UP000800039"/>
    </source>
</evidence>
<dbReference type="FunFam" id="1.10.3210.10:FF:000035">
    <property type="entry name" value="HD family hydrolase"/>
    <property type="match status" value="1"/>
</dbReference>
<evidence type="ECO:0000256" key="2">
    <source>
        <dbReference type="ARBA" id="ARBA00022723"/>
    </source>
</evidence>
<dbReference type="GO" id="GO:0002953">
    <property type="term" value="F:5'-deoxynucleotidase activity"/>
    <property type="evidence" value="ECO:0007669"/>
    <property type="project" value="InterPro"/>
</dbReference>